<dbReference type="PROSITE" id="PS00111">
    <property type="entry name" value="PGLYCERATE_KINASE"/>
    <property type="match status" value="1"/>
</dbReference>
<comment type="pathway">
    <text evidence="2 13">Carbohydrate degradation; glycolysis; pyruvate from D-glyceraldehyde 3-phosphate: step 2/5.</text>
</comment>
<protein>
    <recommendedName>
        <fullName evidence="6 13">Phosphoglycerate kinase</fullName>
        <ecNumber evidence="5 13">2.7.2.3</ecNumber>
    </recommendedName>
</protein>
<evidence type="ECO:0000256" key="7">
    <source>
        <dbReference type="ARBA" id="ARBA00022490"/>
    </source>
</evidence>
<dbReference type="InterPro" id="IPR001576">
    <property type="entry name" value="Phosphoglycerate_kinase"/>
</dbReference>
<dbReference type="PANTHER" id="PTHR11406:SF23">
    <property type="entry name" value="PHOSPHOGLYCERATE KINASE 1, CHLOROPLASTIC-RELATED"/>
    <property type="match status" value="1"/>
</dbReference>
<evidence type="ECO:0000256" key="11">
    <source>
        <dbReference type="ARBA" id="ARBA00022840"/>
    </source>
</evidence>
<evidence type="ECO:0000256" key="5">
    <source>
        <dbReference type="ARBA" id="ARBA00013061"/>
    </source>
</evidence>
<dbReference type="Pfam" id="PF00162">
    <property type="entry name" value="PGK"/>
    <property type="match status" value="1"/>
</dbReference>
<dbReference type="Gene3D" id="3.40.50.1260">
    <property type="entry name" value="Phosphoglycerate kinase, N-terminal domain"/>
    <property type="match status" value="2"/>
</dbReference>
<dbReference type="CDD" id="cd00318">
    <property type="entry name" value="Phosphoglycerate_kinase"/>
    <property type="match status" value="1"/>
</dbReference>
<feature type="binding site" evidence="14">
    <location>
        <position position="151"/>
    </location>
    <ligand>
        <name>(2R)-3-phosphoglycerate</name>
        <dbReference type="ChEBI" id="CHEBI:58272"/>
    </ligand>
</feature>
<evidence type="ECO:0000256" key="13">
    <source>
        <dbReference type="HAMAP-Rule" id="MF_00145"/>
    </source>
</evidence>
<feature type="binding site" evidence="13 15">
    <location>
        <position position="202"/>
    </location>
    <ligand>
        <name>ATP</name>
        <dbReference type="ChEBI" id="CHEBI:30616"/>
    </ligand>
</feature>
<evidence type="ECO:0000256" key="2">
    <source>
        <dbReference type="ARBA" id="ARBA00004838"/>
    </source>
</evidence>
<keyword evidence="8 13" id="KW-0808">Transferase</keyword>
<evidence type="ECO:0000256" key="3">
    <source>
        <dbReference type="ARBA" id="ARBA00008982"/>
    </source>
</evidence>
<feature type="binding site" evidence="13 15">
    <location>
        <begin position="349"/>
        <end position="352"/>
    </location>
    <ligand>
        <name>ATP</name>
        <dbReference type="ChEBI" id="CHEBI:30616"/>
    </ligand>
</feature>
<dbReference type="GO" id="GO:0043531">
    <property type="term" value="F:ADP binding"/>
    <property type="evidence" value="ECO:0007669"/>
    <property type="project" value="TreeGrafter"/>
</dbReference>
<dbReference type="SUPFAM" id="SSF53748">
    <property type="entry name" value="Phosphoglycerate kinase"/>
    <property type="match status" value="1"/>
</dbReference>
<dbReference type="STRING" id="1817772.A2527_13210"/>
<evidence type="ECO:0000256" key="15">
    <source>
        <dbReference type="PIRSR" id="PIRSR000724-2"/>
    </source>
</evidence>
<evidence type="ECO:0000256" key="1">
    <source>
        <dbReference type="ARBA" id="ARBA00000642"/>
    </source>
</evidence>
<proteinExistence type="inferred from homology"/>
<feature type="binding site" evidence="13">
    <location>
        <position position="151"/>
    </location>
    <ligand>
        <name>substrate</name>
    </ligand>
</feature>
<comment type="catalytic activity">
    <reaction evidence="1 13 16">
        <text>(2R)-3-phosphoglycerate + ATP = (2R)-3-phospho-glyceroyl phosphate + ADP</text>
        <dbReference type="Rhea" id="RHEA:14801"/>
        <dbReference type="ChEBI" id="CHEBI:30616"/>
        <dbReference type="ChEBI" id="CHEBI:57604"/>
        <dbReference type="ChEBI" id="CHEBI:58272"/>
        <dbReference type="ChEBI" id="CHEBI:456216"/>
        <dbReference type="EC" id="2.7.2.3"/>
    </reaction>
</comment>
<evidence type="ECO:0000256" key="8">
    <source>
        <dbReference type="ARBA" id="ARBA00022679"/>
    </source>
</evidence>
<dbReference type="Proteomes" id="UP000178449">
    <property type="component" value="Unassembled WGS sequence"/>
</dbReference>
<dbReference type="GO" id="GO:0004618">
    <property type="term" value="F:phosphoglycerate kinase activity"/>
    <property type="evidence" value="ECO:0007669"/>
    <property type="project" value="UniProtKB-UniRule"/>
</dbReference>
<reference evidence="17 18" key="1">
    <citation type="journal article" date="2016" name="Nat. Commun.">
        <title>Thousands of microbial genomes shed light on interconnected biogeochemical processes in an aquifer system.</title>
        <authorList>
            <person name="Anantharaman K."/>
            <person name="Brown C.T."/>
            <person name="Hug L.A."/>
            <person name="Sharon I."/>
            <person name="Castelle C.J."/>
            <person name="Probst A.J."/>
            <person name="Thomas B.C."/>
            <person name="Singh A."/>
            <person name="Wilkins M.J."/>
            <person name="Karaoz U."/>
            <person name="Brodie E.L."/>
            <person name="Williams K.H."/>
            <person name="Hubbard S.S."/>
            <person name="Banfield J.F."/>
        </authorList>
    </citation>
    <scope>NUCLEOTIDE SEQUENCE [LARGE SCALE GENOMIC DNA]</scope>
</reference>
<comment type="caution">
    <text evidence="17">The sequence shown here is derived from an EMBL/GenBank/DDBJ whole genome shotgun (WGS) entry which is preliminary data.</text>
</comment>
<dbReference type="HAMAP" id="MF_00145">
    <property type="entry name" value="Phosphoglyc_kinase"/>
    <property type="match status" value="1"/>
</dbReference>
<dbReference type="InterPro" id="IPR015911">
    <property type="entry name" value="Phosphoglycerate_kinase_CS"/>
</dbReference>
<evidence type="ECO:0000256" key="6">
    <source>
        <dbReference type="ARBA" id="ARBA00016471"/>
    </source>
</evidence>
<sequence length="393" mass="42275">MNKLTIEDIEVKGKRVFLRVDFNVPLKQGRVTDDTRITAALPTIRYLLAQGAKLILVSHLGRPKDQRSEELSLRPVAERLESLLGKPVSFCPDILGPVAESAVDCLKEGHALLLENIRFFPEEVANDPQFSKDLAGLADKFVMDAFGTCHRAHASTYGVAKHFKDAACGYLMQKELEYLGKLLQDPPRPFVTITGGAKVSDKVELLSNMLDLADHICIGGAMAYSFLKVKGVKVGSSRVEEDKLHLAEEILAKAKKLGKQIHLPTDHLCNQAFDAPGDPKYFDGDIGEGWMGLDIGPNTAAHFAQIAAQAGAIFWNGPMGVFEDKRYAQGTLTVAQATAANKGITVIGGGDSVTAINQAGLADQISHISTGGGASLEFMQGNKLPGVEALAEK</sequence>
<dbReference type="GO" id="GO:0005524">
    <property type="term" value="F:ATP binding"/>
    <property type="evidence" value="ECO:0007669"/>
    <property type="project" value="UniProtKB-KW"/>
</dbReference>
<dbReference type="PIRSF" id="PIRSF000724">
    <property type="entry name" value="Pgk"/>
    <property type="match status" value="1"/>
</dbReference>
<dbReference type="FunFam" id="3.40.50.1260:FF:000031">
    <property type="entry name" value="Phosphoglycerate kinase 1"/>
    <property type="match status" value="1"/>
</dbReference>
<name>A0A1F6GG80_9PROT</name>
<keyword evidence="11 13" id="KW-0067">ATP-binding</keyword>
<feature type="binding site" evidence="13">
    <location>
        <position position="118"/>
    </location>
    <ligand>
        <name>substrate</name>
    </ligand>
</feature>
<feature type="binding site" evidence="13">
    <location>
        <position position="36"/>
    </location>
    <ligand>
        <name>substrate</name>
    </ligand>
</feature>
<dbReference type="PANTHER" id="PTHR11406">
    <property type="entry name" value="PHOSPHOGLYCERATE KINASE"/>
    <property type="match status" value="1"/>
</dbReference>
<feature type="binding site" evidence="13 14">
    <location>
        <begin position="59"/>
        <end position="62"/>
    </location>
    <ligand>
        <name>substrate</name>
    </ligand>
</feature>
<evidence type="ECO:0000256" key="9">
    <source>
        <dbReference type="ARBA" id="ARBA00022741"/>
    </source>
</evidence>
<evidence type="ECO:0000256" key="4">
    <source>
        <dbReference type="ARBA" id="ARBA00011245"/>
    </source>
</evidence>
<comment type="subunit">
    <text evidence="4 13">Monomer.</text>
</comment>
<dbReference type="GO" id="GO:0006094">
    <property type="term" value="P:gluconeogenesis"/>
    <property type="evidence" value="ECO:0007669"/>
    <property type="project" value="TreeGrafter"/>
</dbReference>
<feature type="binding site" evidence="14">
    <location>
        <position position="36"/>
    </location>
    <ligand>
        <name>(2R)-3-phosphoglycerate</name>
        <dbReference type="ChEBI" id="CHEBI:58272"/>
    </ligand>
</feature>
<evidence type="ECO:0000256" key="12">
    <source>
        <dbReference type="ARBA" id="ARBA00023152"/>
    </source>
</evidence>
<dbReference type="GO" id="GO:0006096">
    <property type="term" value="P:glycolytic process"/>
    <property type="evidence" value="ECO:0007669"/>
    <property type="project" value="UniProtKB-UniRule"/>
</dbReference>
<feature type="binding site" evidence="13 15">
    <location>
        <position position="292"/>
    </location>
    <ligand>
        <name>ATP</name>
        <dbReference type="ChEBI" id="CHEBI:30616"/>
    </ligand>
</feature>
<dbReference type="EMBL" id="MFNE01000005">
    <property type="protein sequence ID" value="OGG97120.1"/>
    <property type="molecule type" value="Genomic_DNA"/>
</dbReference>
<comment type="similarity">
    <text evidence="3 13 16">Belongs to the phosphoglycerate kinase family.</text>
</comment>
<keyword evidence="12 13" id="KW-0324">Glycolysis</keyword>
<dbReference type="GO" id="GO:0005829">
    <property type="term" value="C:cytosol"/>
    <property type="evidence" value="ECO:0007669"/>
    <property type="project" value="TreeGrafter"/>
</dbReference>
<comment type="subcellular location">
    <subcellularLocation>
        <location evidence="13">Cytoplasm</location>
    </subcellularLocation>
</comment>
<dbReference type="UniPathway" id="UPA00109">
    <property type="reaction ID" value="UER00185"/>
</dbReference>
<evidence type="ECO:0000313" key="17">
    <source>
        <dbReference type="EMBL" id="OGG97120.1"/>
    </source>
</evidence>
<dbReference type="AlphaFoldDB" id="A0A1F6GG80"/>
<keyword evidence="10 13" id="KW-0418">Kinase</keyword>
<accession>A0A1F6GG80</accession>
<feature type="binding site" evidence="14">
    <location>
        <position position="118"/>
    </location>
    <ligand>
        <name>(2R)-3-phosphoglycerate</name>
        <dbReference type="ChEBI" id="CHEBI:58272"/>
    </ligand>
</feature>
<feature type="binding site" evidence="13 14">
    <location>
        <begin position="21"/>
        <end position="23"/>
    </location>
    <ligand>
        <name>substrate</name>
    </ligand>
</feature>
<evidence type="ECO:0000256" key="10">
    <source>
        <dbReference type="ARBA" id="ARBA00022777"/>
    </source>
</evidence>
<evidence type="ECO:0000313" key="18">
    <source>
        <dbReference type="Proteomes" id="UP000178449"/>
    </source>
</evidence>
<dbReference type="InterPro" id="IPR015824">
    <property type="entry name" value="Phosphoglycerate_kinase_N"/>
</dbReference>
<organism evidence="17 18">
    <name type="scientific">Candidatus Lambdaproteobacteria bacterium RIFOXYD2_FULL_50_16</name>
    <dbReference type="NCBI Taxonomy" id="1817772"/>
    <lineage>
        <taxon>Bacteria</taxon>
        <taxon>Pseudomonadati</taxon>
        <taxon>Pseudomonadota</taxon>
        <taxon>Candidatus Lambdaproteobacteria</taxon>
    </lineage>
</organism>
<dbReference type="EC" id="2.7.2.3" evidence="5 13"/>
<feature type="binding site" evidence="13 15">
    <location>
        <position position="323"/>
    </location>
    <ligand>
        <name>ATP</name>
        <dbReference type="ChEBI" id="CHEBI:30616"/>
    </ligand>
</feature>
<evidence type="ECO:0000256" key="16">
    <source>
        <dbReference type="RuleBase" id="RU000532"/>
    </source>
</evidence>
<keyword evidence="7 13" id="KW-0963">Cytoplasm</keyword>
<dbReference type="PRINTS" id="PR00477">
    <property type="entry name" value="PHGLYCKINASE"/>
</dbReference>
<dbReference type="InterPro" id="IPR036043">
    <property type="entry name" value="Phosphoglycerate_kinase_sf"/>
</dbReference>
<evidence type="ECO:0000256" key="14">
    <source>
        <dbReference type="PIRSR" id="PIRSR000724-1"/>
    </source>
</evidence>
<keyword evidence="9 13" id="KW-0547">Nucleotide-binding</keyword>
<dbReference type="FunFam" id="3.40.50.1260:FF:000006">
    <property type="entry name" value="Phosphoglycerate kinase"/>
    <property type="match status" value="1"/>
</dbReference>
<gene>
    <name evidence="13" type="primary">pgk</name>
    <name evidence="17" type="ORF">A2527_13210</name>
</gene>